<feature type="domain" description="N-acetyltransferase" evidence="1">
    <location>
        <begin position="20"/>
        <end position="182"/>
    </location>
</feature>
<evidence type="ECO:0000259" key="1">
    <source>
        <dbReference type="PROSITE" id="PS51186"/>
    </source>
</evidence>
<keyword evidence="3" id="KW-1185">Reference proteome</keyword>
<dbReference type="EMBL" id="NQWH01000003">
    <property type="protein sequence ID" value="PHP29140.1"/>
    <property type="molecule type" value="Genomic_DNA"/>
</dbReference>
<comment type="caution">
    <text evidence="2">The sequence shown here is derived from an EMBL/GenBank/DDBJ whole genome shotgun (WGS) entry which is preliminary data.</text>
</comment>
<dbReference type="Gene3D" id="3.40.630.30">
    <property type="match status" value="1"/>
</dbReference>
<sequence>MKSNDIQVSEGQPVITAERFKLRPLRRSDEGLIAHYGADPRVARGTRSIPHPLPPGTVTQLIERAQRPDRTEDVWAIDGSENQLAEVLGLVTLTRMDRGQSEVHYWVAPAFWNTGFASEALRALIAANPHGAAQIFAEVFQDNAVSARVLTNCGFEYLGDAEAYSVARGATAPTWTYALKIE</sequence>
<proteinExistence type="predicted"/>
<organism evidence="2 3">
    <name type="scientific">Limimaricola cinnabarinus</name>
    <dbReference type="NCBI Taxonomy" id="1125964"/>
    <lineage>
        <taxon>Bacteria</taxon>
        <taxon>Pseudomonadati</taxon>
        <taxon>Pseudomonadota</taxon>
        <taxon>Alphaproteobacteria</taxon>
        <taxon>Rhodobacterales</taxon>
        <taxon>Paracoccaceae</taxon>
        <taxon>Limimaricola</taxon>
    </lineage>
</organism>
<dbReference type="SUPFAM" id="SSF55729">
    <property type="entry name" value="Acyl-CoA N-acyltransferases (Nat)"/>
    <property type="match status" value="1"/>
</dbReference>
<dbReference type="PANTHER" id="PTHR43792">
    <property type="entry name" value="GNAT FAMILY, PUTATIVE (AFU_ORTHOLOGUE AFUA_3G00765)-RELATED-RELATED"/>
    <property type="match status" value="1"/>
</dbReference>
<dbReference type="GO" id="GO:0016747">
    <property type="term" value="F:acyltransferase activity, transferring groups other than amino-acyl groups"/>
    <property type="evidence" value="ECO:0007669"/>
    <property type="project" value="InterPro"/>
</dbReference>
<accession>A0A2G1MKI6</accession>
<protein>
    <submittedName>
        <fullName evidence="2">GNAT family N-acetyltransferase</fullName>
    </submittedName>
</protein>
<dbReference type="Pfam" id="PF13302">
    <property type="entry name" value="Acetyltransf_3"/>
    <property type="match status" value="1"/>
</dbReference>
<name>A0A2G1MKI6_9RHOB</name>
<dbReference type="OrthoDB" id="9804153at2"/>
<keyword evidence="2" id="KW-0808">Transferase</keyword>
<dbReference type="RefSeq" id="WP_099273415.1">
    <property type="nucleotide sequence ID" value="NZ_CANMUC010000002.1"/>
</dbReference>
<dbReference type="InterPro" id="IPR000182">
    <property type="entry name" value="GNAT_dom"/>
</dbReference>
<evidence type="ECO:0000313" key="2">
    <source>
        <dbReference type="EMBL" id="PHP29140.1"/>
    </source>
</evidence>
<dbReference type="AlphaFoldDB" id="A0A2G1MKI6"/>
<dbReference type="Proteomes" id="UP000221860">
    <property type="component" value="Unassembled WGS sequence"/>
</dbReference>
<evidence type="ECO:0000313" key="3">
    <source>
        <dbReference type="Proteomes" id="UP000221860"/>
    </source>
</evidence>
<dbReference type="InterPro" id="IPR016181">
    <property type="entry name" value="Acyl_CoA_acyltransferase"/>
</dbReference>
<reference evidence="2 3" key="1">
    <citation type="submission" date="2017-08" db="EMBL/GenBank/DDBJ databases">
        <title>Draft Genome Sequence of Loktanella cinnabarina Strain XM1, Isolated from Coastal Surface Water.</title>
        <authorList>
            <person name="Ma R."/>
            <person name="Wang J."/>
            <person name="Wang Q."/>
            <person name="Ma Z."/>
            <person name="Li J."/>
            <person name="Chen L."/>
        </authorList>
    </citation>
    <scope>NUCLEOTIDE SEQUENCE [LARGE SCALE GENOMIC DNA]</scope>
    <source>
        <strain evidence="2 3">XM1</strain>
    </source>
</reference>
<dbReference type="PROSITE" id="PS51186">
    <property type="entry name" value="GNAT"/>
    <property type="match status" value="1"/>
</dbReference>
<dbReference type="InterPro" id="IPR051531">
    <property type="entry name" value="N-acetyltransferase"/>
</dbReference>
<gene>
    <name evidence="2" type="ORF">CJ301_01250</name>
</gene>